<dbReference type="AlphaFoldDB" id="A0A9D4UU42"/>
<keyword evidence="8" id="KW-1185">Reference proteome</keyword>
<protein>
    <recommendedName>
        <fullName evidence="6">C2H2-type domain-containing protein</fullName>
    </recommendedName>
</protein>
<dbReference type="PANTHER" id="PTHR24409">
    <property type="entry name" value="ZINC FINGER PROTEIN 142"/>
    <property type="match status" value="1"/>
</dbReference>
<feature type="domain" description="C2H2-type" evidence="6">
    <location>
        <begin position="12"/>
        <end position="37"/>
    </location>
</feature>
<evidence type="ECO:0000256" key="5">
    <source>
        <dbReference type="PROSITE-ProRule" id="PRU00042"/>
    </source>
</evidence>
<dbReference type="GO" id="GO:0005634">
    <property type="term" value="C:nucleus"/>
    <property type="evidence" value="ECO:0007669"/>
    <property type="project" value="TreeGrafter"/>
</dbReference>
<feature type="domain" description="C2H2-type" evidence="6">
    <location>
        <begin position="185"/>
        <end position="203"/>
    </location>
</feature>
<accession>A0A9D4UU42</accession>
<evidence type="ECO:0000313" key="8">
    <source>
        <dbReference type="Proteomes" id="UP000886520"/>
    </source>
</evidence>
<dbReference type="Pfam" id="PF12874">
    <property type="entry name" value="zf-met"/>
    <property type="match status" value="1"/>
</dbReference>
<sequence>MAYSSDEDDDDFYCSSCERTFISQQALQAHLSQSSRHHYCIDCERDFTNENSLRQHRASKRHQAPIISCPSCRSGFVSASALTKHIEVGGCYNITNRQIVRSVREWEERIGQPNLLTIPQIGWQNRDIDDDSCTDDDSCIDSTICATERSYNGTHYVCPICDRGFPKLLSLNQHLNSSAHEPSEFRCKKCGRQFRVLSALVEHVEKSSRLGKVFLAHKKGESFVTSDIAANLRTLKMGKTR</sequence>
<dbReference type="InterPro" id="IPR022755">
    <property type="entry name" value="Znf_C2H2_jaz"/>
</dbReference>
<evidence type="ECO:0000256" key="3">
    <source>
        <dbReference type="ARBA" id="ARBA00022771"/>
    </source>
</evidence>
<dbReference type="SUPFAM" id="SSF57667">
    <property type="entry name" value="beta-beta-alpha zinc fingers"/>
    <property type="match status" value="2"/>
</dbReference>
<keyword evidence="2" id="KW-0677">Repeat</keyword>
<feature type="domain" description="C2H2-type" evidence="6">
    <location>
        <begin position="156"/>
        <end position="185"/>
    </location>
</feature>
<proteinExistence type="predicted"/>
<evidence type="ECO:0000313" key="7">
    <source>
        <dbReference type="EMBL" id="KAI5073368.1"/>
    </source>
</evidence>
<gene>
    <name evidence="7" type="ORF">GOP47_0011381</name>
</gene>
<feature type="domain" description="C2H2-type" evidence="6">
    <location>
        <begin position="38"/>
        <end position="65"/>
    </location>
</feature>
<dbReference type="PANTHER" id="PTHR24409:SF356">
    <property type="entry name" value="C2H2 FINGER DOMAIN TRANSCRIPTION FACTOR (EUROFUNG)"/>
    <property type="match status" value="1"/>
</dbReference>
<dbReference type="Proteomes" id="UP000886520">
    <property type="component" value="Chromosome 11"/>
</dbReference>
<name>A0A9D4UU42_ADICA</name>
<dbReference type="Gene3D" id="3.30.160.60">
    <property type="entry name" value="Classic Zinc Finger"/>
    <property type="match status" value="2"/>
</dbReference>
<dbReference type="GO" id="GO:0000977">
    <property type="term" value="F:RNA polymerase II transcription regulatory region sequence-specific DNA binding"/>
    <property type="evidence" value="ECO:0007669"/>
    <property type="project" value="TreeGrafter"/>
</dbReference>
<dbReference type="OrthoDB" id="6077919at2759"/>
<reference evidence="7" key="1">
    <citation type="submission" date="2021-01" db="EMBL/GenBank/DDBJ databases">
        <title>Adiantum capillus-veneris genome.</title>
        <authorList>
            <person name="Fang Y."/>
            <person name="Liao Q."/>
        </authorList>
    </citation>
    <scope>NUCLEOTIDE SEQUENCE</scope>
    <source>
        <strain evidence="7">H3</strain>
        <tissue evidence="7">Leaf</tissue>
    </source>
</reference>
<organism evidence="7 8">
    <name type="scientific">Adiantum capillus-veneris</name>
    <name type="common">Maidenhair fern</name>
    <dbReference type="NCBI Taxonomy" id="13818"/>
    <lineage>
        <taxon>Eukaryota</taxon>
        <taxon>Viridiplantae</taxon>
        <taxon>Streptophyta</taxon>
        <taxon>Embryophyta</taxon>
        <taxon>Tracheophyta</taxon>
        <taxon>Polypodiopsida</taxon>
        <taxon>Polypodiidae</taxon>
        <taxon>Polypodiales</taxon>
        <taxon>Pteridineae</taxon>
        <taxon>Pteridaceae</taxon>
        <taxon>Vittarioideae</taxon>
        <taxon>Adiantum</taxon>
    </lineage>
</organism>
<evidence type="ECO:0000256" key="4">
    <source>
        <dbReference type="ARBA" id="ARBA00022833"/>
    </source>
</evidence>
<dbReference type="SMART" id="SM00355">
    <property type="entry name" value="ZnF_C2H2"/>
    <property type="match status" value="5"/>
</dbReference>
<dbReference type="GO" id="GO:0000981">
    <property type="term" value="F:DNA-binding transcription factor activity, RNA polymerase II-specific"/>
    <property type="evidence" value="ECO:0007669"/>
    <property type="project" value="TreeGrafter"/>
</dbReference>
<dbReference type="InterPro" id="IPR036236">
    <property type="entry name" value="Znf_C2H2_sf"/>
</dbReference>
<dbReference type="PROSITE" id="PS00028">
    <property type="entry name" value="ZINC_FINGER_C2H2_1"/>
    <property type="match status" value="2"/>
</dbReference>
<comment type="caution">
    <text evidence="7">The sequence shown here is derived from an EMBL/GenBank/DDBJ whole genome shotgun (WGS) entry which is preliminary data.</text>
</comment>
<keyword evidence="4" id="KW-0862">Zinc</keyword>
<evidence type="ECO:0000259" key="6">
    <source>
        <dbReference type="PROSITE" id="PS50157"/>
    </source>
</evidence>
<evidence type="ECO:0000256" key="1">
    <source>
        <dbReference type="ARBA" id="ARBA00022723"/>
    </source>
</evidence>
<dbReference type="PROSITE" id="PS50157">
    <property type="entry name" value="ZINC_FINGER_C2H2_2"/>
    <property type="match status" value="4"/>
</dbReference>
<dbReference type="GO" id="GO:0008270">
    <property type="term" value="F:zinc ion binding"/>
    <property type="evidence" value="ECO:0007669"/>
    <property type="project" value="UniProtKB-KW"/>
</dbReference>
<dbReference type="EMBL" id="JABFUD020000011">
    <property type="protein sequence ID" value="KAI5073368.1"/>
    <property type="molecule type" value="Genomic_DNA"/>
</dbReference>
<dbReference type="InterPro" id="IPR013087">
    <property type="entry name" value="Znf_C2H2_type"/>
</dbReference>
<dbReference type="Pfam" id="PF12171">
    <property type="entry name" value="zf-C2H2_jaz"/>
    <property type="match status" value="2"/>
</dbReference>
<evidence type="ECO:0000256" key="2">
    <source>
        <dbReference type="ARBA" id="ARBA00022737"/>
    </source>
</evidence>
<keyword evidence="1" id="KW-0479">Metal-binding</keyword>
<keyword evidence="3 5" id="KW-0863">Zinc-finger</keyword>
<dbReference type="Pfam" id="PF00096">
    <property type="entry name" value="zf-C2H2"/>
    <property type="match status" value="1"/>
</dbReference>